<dbReference type="Proteomes" id="UP000489600">
    <property type="component" value="Unassembled WGS sequence"/>
</dbReference>
<reference evidence="1" key="1">
    <citation type="submission" date="2019-07" db="EMBL/GenBank/DDBJ databases">
        <authorList>
            <person name="Dittberner H."/>
        </authorList>
    </citation>
    <scope>NUCLEOTIDE SEQUENCE [LARGE SCALE GENOMIC DNA]</scope>
</reference>
<dbReference type="AlphaFoldDB" id="A0A565ASQ0"/>
<evidence type="ECO:0000313" key="2">
    <source>
        <dbReference type="Proteomes" id="UP000489600"/>
    </source>
</evidence>
<gene>
    <name evidence="1" type="ORF">ANE_LOCUS2873</name>
</gene>
<evidence type="ECO:0000313" key="1">
    <source>
        <dbReference type="EMBL" id="VVA92428.1"/>
    </source>
</evidence>
<organism evidence="1 2">
    <name type="scientific">Arabis nemorensis</name>
    <dbReference type="NCBI Taxonomy" id="586526"/>
    <lineage>
        <taxon>Eukaryota</taxon>
        <taxon>Viridiplantae</taxon>
        <taxon>Streptophyta</taxon>
        <taxon>Embryophyta</taxon>
        <taxon>Tracheophyta</taxon>
        <taxon>Spermatophyta</taxon>
        <taxon>Magnoliopsida</taxon>
        <taxon>eudicotyledons</taxon>
        <taxon>Gunneridae</taxon>
        <taxon>Pentapetalae</taxon>
        <taxon>rosids</taxon>
        <taxon>malvids</taxon>
        <taxon>Brassicales</taxon>
        <taxon>Brassicaceae</taxon>
        <taxon>Arabideae</taxon>
        <taxon>Arabis</taxon>
    </lineage>
</organism>
<accession>A0A565ASQ0</accession>
<sequence length="114" mass="12635">MVRSSFSFVVSRVKSLRFLIPCLLSCSVSVVGQYSSLGCEILRSGLMRLRLRLRLWSFTEASLLSSSSMASECIGGAATRLVVQRSIPLCEVSQFIDLLALLFPVLILWEYLVG</sequence>
<dbReference type="EMBL" id="CABITT030000001">
    <property type="protein sequence ID" value="VVA92428.1"/>
    <property type="molecule type" value="Genomic_DNA"/>
</dbReference>
<name>A0A565ASQ0_9BRAS</name>
<proteinExistence type="predicted"/>
<keyword evidence="2" id="KW-1185">Reference proteome</keyword>
<protein>
    <submittedName>
        <fullName evidence="1">Uncharacterized protein</fullName>
    </submittedName>
</protein>
<comment type="caution">
    <text evidence="1">The sequence shown here is derived from an EMBL/GenBank/DDBJ whole genome shotgun (WGS) entry which is preliminary data.</text>
</comment>